<reference evidence="1 2" key="1">
    <citation type="submission" date="2008-10" db="EMBL/GenBank/DDBJ databases">
        <title>Draft genome sequence of Collinsella stercoris (DSM 13279).</title>
        <authorList>
            <person name="Sudarsanam P."/>
            <person name="Ley R."/>
            <person name="Guruge J."/>
            <person name="Turnbaugh P.J."/>
            <person name="Mahowald M."/>
            <person name="Liep D."/>
            <person name="Gordon J."/>
        </authorList>
    </citation>
    <scope>NUCLEOTIDE SEQUENCE [LARGE SCALE GENOMIC DNA]</scope>
    <source>
        <strain evidence="1 2">DSM 13279</strain>
    </source>
</reference>
<dbReference type="EMBL" id="ABXJ01000069">
    <property type="protein sequence ID" value="EEA90496.1"/>
    <property type="molecule type" value="Genomic_DNA"/>
</dbReference>
<reference evidence="1 2" key="2">
    <citation type="submission" date="2008-10" db="EMBL/GenBank/DDBJ databases">
        <authorList>
            <person name="Fulton L."/>
            <person name="Clifton S."/>
            <person name="Fulton B."/>
            <person name="Xu J."/>
            <person name="Minx P."/>
            <person name="Pepin K.H."/>
            <person name="Johnson M."/>
            <person name="Thiruvilangam P."/>
            <person name="Bhonagiri V."/>
            <person name="Nash W.E."/>
            <person name="Mardis E.R."/>
            <person name="Wilson R.K."/>
        </authorList>
    </citation>
    <scope>NUCLEOTIDE SEQUENCE [LARGE SCALE GENOMIC DNA]</scope>
    <source>
        <strain evidence="1 2">DSM 13279</strain>
    </source>
</reference>
<accession>B6GB02</accession>
<protein>
    <submittedName>
        <fullName evidence="1">Uncharacterized protein</fullName>
    </submittedName>
</protein>
<dbReference type="HOGENOM" id="CLU_2823709_0_0_11"/>
<evidence type="ECO:0000313" key="1">
    <source>
        <dbReference type="EMBL" id="EEA90496.1"/>
    </source>
</evidence>
<dbReference type="Proteomes" id="UP000003560">
    <property type="component" value="Unassembled WGS sequence"/>
</dbReference>
<name>B6GB02_9ACTN</name>
<dbReference type="STRING" id="445975.COLSTE_01254"/>
<gene>
    <name evidence="1" type="ORF">COLSTE_01254</name>
</gene>
<organism evidence="1 2">
    <name type="scientific">Collinsella stercoris DSM 13279</name>
    <dbReference type="NCBI Taxonomy" id="445975"/>
    <lineage>
        <taxon>Bacteria</taxon>
        <taxon>Bacillati</taxon>
        <taxon>Actinomycetota</taxon>
        <taxon>Coriobacteriia</taxon>
        <taxon>Coriobacteriales</taxon>
        <taxon>Coriobacteriaceae</taxon>
        <taxon>Collinsella</taxon>
    </lineage>
</organism>
<evidence type="ECO:0000313" key="2">
    <source>
        <dbReference type="Proteomes" id="UP000003560"/>
    </source>
</evidence>
<sequence length="66" mass="7102">MVKKCIGVSLGASSFARYIEVSLSISMLRPVHRRFVRCIDASHSAPSLGHARCAEAVPFACHSLAC</sequence>
<keyword evidence="2" id="KW-1185">Reference proteome</keyword>
<dbReference type="AlphaFoldDB" id="B6GB02"/>
<proteinExistence type="predicted"/>
<comment type="caution">
    <text evidence="1">The sequence shown here is derived from an EMBL/GenBank/DDBJ whole genome shotgun (WGS) entry which is preliminary data.</text>
</comment>